<dbReference type="GO" id="GO:0005886">
    <property type="term" value="C:plasma membrane"/>
    <property type="evidence" value="ECO:0007669"/>
    <property type="project" value="UniProtKB-SubCell"/>
</dbReference>
<gene>
    <name evidence="10" type="primary">fluC</name>
    <name evidence="10" type="synonym">crcB</name>
    <name evidence="11" type="ORF">JD292_05030</name>
</gene>
<accession>A0A934QCR5</accession>
<keyword evidence="10" id="KW-0813">Transport</keyword>
<feature type="binding site" evidence="10">
    <location>
        <position position="104"/>
    </location>
    <ligand>
        <name>Na(+)</name>
        <dbReference type="ChEBI" id="CHEBI:29101"/>
        <note>structural</note>
    </ligand>
</feature>
<comment type="similarity">
    <text evidence="7 10">Belongs to the fluoride channel Fluc/FEX (TC 1.A.43) family.</text>
</comment>
<evidence type="ECO:0000256" key="8">
    <source>
        <dbReference type="ARBA" id="ARBA00035585"/>
    </source>
</evidence>
<evidence type="ECO:0000256" key="10">
    <source>
        <dbReference type="HAMAP-Rule" id="MF_00454"/>
    </source>
</evidence>
<keyword evidence="3 10" id="KW-0812">Transmembrane</keyword>
<evidence type="ECO:0000256" key="9">
    <source>
        <dbReference type="ARBA" id="ARBA00049940"/>
    </source>
</evidence>
<dbReference type="GO" id="GO:0140114">
    <property type="term" value="P:cellular detoxification of fluoride"/>
    <property type="evidence" value="ECO:0007669"/>
    <property type="project" value="UniProtKB-UniRule"/>
</dbReference>
<comment type="catalytic activity">
    <reaction evidence="8">
        <text>fluoride(in) = fluoride(out)</text>
        <dbReference type="Rhea" id="RHEA:76159"/>
        <dbReference type="ChEBI" id="CHEBI:17051"/>
    </reaction>
    <physiologicalReaction direction="left-to-right" evidence="8">
        <dbReference type="Rhea" id="RHEA:76160"/>
    </physiologicalReaction>
</comment>
<evidence type="ECO:0000256" key="4">
    <source>
        <dbReference type="ARBA" id="ARBA00022989"/>
    </source>
</evidence>
<feature type="transmembrane region" description="Helical" evidence="10">
    <location>
        <begin position="93"/>
        <end position="114"/>
    </location>
</feature>
<organism evidence="11 12">
    <name type="scientific">Leucobacter edaphi</name>
    <dbReference type="NCBI Taxonomy" id="2796472"/>
    <lineage>
        <taxon>Bacteria</taxon>
        <taxon>Bacillati</taxon>
        <taxon>Actinomycetota</taxon>
        <taxon>Actinomycetes</taxon>
        <taxon>Micrococcales</taxon>
        <taxon>Microbacteriaceae</taxon>
        <taxon>Leucobacter</taxon>
    </lineage>
</organism>
<comment type="subcellular location">
    <subcellularLocation>
        <location evidence="1 10">Cell membrane</location>
        <topology evidence="1 10">Multi-pass membrane protein</topology>
    </subcellularLocation>
</comment>
<comment type="caution">
    <text evidence="11">The sequence shown here is derived from an EMBL/GenBank/DDBJ whole genome shotgun (WGS) entry which is preliminary data.</text>
</comment>
<reference evidence="11" key="1">
    <citation type="submission" date="2020-12" db="EMBL/GenBank/DDBJ databases">
        <title>Leucobacter sp. CAS2, isolated from Chromium sludge.</title>
        <authorList>
            <person name="Xu Z."/>
        </authorList>
    </citation>
    <scope>NUCLEOTIDE SEQUENCE</scope>
    <source>
        <strain evidence="11">CSA2</strain>
    </source>
</reference>
<keyword evidence="12" id="KW-1185">Reference proteome</keyword>
<keyword evidence="2 10" id="KW-1003">Cell membrane</keyword>
<evidence type="ECO:0000256" key="3">
    <source>
        <dbReference type="ARBA" id="ARBA00022692"/>
    </source>
</evidence>
<dbReference type="AlphaFoldDB" id="A0A934QCR5"/>
<feature type="transmembrane region" description="Helical" evidence="10">
    <location>
        <begin position="49"/>
        <end position="72"/>
    </location>
</feature>
<dbReference type="GO" id="GO:0046872">
    <property type="term" value="F:metal ion binding"/>
    <property type="evidence" value="ECO:0007669"/>
    <property type="project" value="UniProtKB-KW"/>
</dbReference>
<keyword evidence="5 10" id="KW-0472">Membrane</keyword>
<keyword evidence="4 10" id="KW-1133">Transmembrane helix</keyword>
<feature type="transmembrane region" description="Helical" evidence="10">
    <location>
        <begin position="126"/>
        <end position="147"/>
    </location>
</feature>
<proteinExistence type="inferred from homology"/>
<keyword evidence="10" id="KW-0406">Ion transport</keyword>
<keyword evidence="6 10" id="KW-0407">Ion channel</keyword>
<comment type="activity regulation">
    <text evidence="10">Na(+) is not transported, but it plays an essential structural role and its presence is essential for fluoride channel function.</text>
</comment>
<dbReference type="InterPro" id="IPR003691">
    <property type="entry name" value="FluC"/>
</dbReference>
<feature type="transmembrane region" description="Helical" evidence="10">
    <location>
        <begin position="24"/>
        <end position="43"/>
    </location>
</feature>
<dbReference type="Pfam" id="PF02537">
    <property type="entry name" value="CRCB"/>
    <property type="match status" value="1"/>
</dbReference>
<dbReference type="Proteomes" id="UP000618733">
    <property type="component" value="Unassembled WGS sequence"/>
</dbReference>
<keyword evidence="10" id="KW-0479">Metal-binding</keyword>
<evidence type="ECO:0000256" key="5">
    <source>
        <dbReference type="ARBA" id="ARBA00023136"/>
    </source>
</evidence>
<dbReference type="EMBL" id="JAEHOI010000004">
    <property type="protein sequence ID" value="MBK0421435.1"/>
    <property type="molecule type" value="Genomic_DNA"/>
</dbReference>
<evidence type="ECO:0000256" key="6">
    <source>
        <dbReference type="ARBA" id="ARBA00023303"/>
    </source>
</evidence>
<evidence type="ECO:0000256" key="2">
    <source>
        <dbReference type="ARBA" id="ARBA00022475"/>
    </source>
</evidence>
<protein>
    <recommendedName>
        <fullName evidence="10">Fluoride-specific ion channel FluC</fullName>
    </recommendedName>
</protein>
<evidence type="ECO:0000313" key="11">
    <source>
        <dbReference type="EMBL" id="MBK0421435.1"/>
    </source>
</evidence>
<keyword evidence="10" id="KW-0915">Sodium</keyword>
<name>A0A934QCR5_9MICO</name>
<evidence type="ECO:0000313" key="12">
    <source>
        <dbReference type="Proteomes" id="UP000618733"/>
    </source>
</evidence>
<dbReference type="HAMAP" id="MF_00454">
    <property type="entry name" value="FluC"/>
    <property type="match status" value="1"/>
</dbReference>
<dbReference type="RefSeq" id="WP_200131648.1">
    <property type="nucleotide sequence ID" value="NZ_JAEHOI010000004.1"/>
</dbReference>
<evidence type="ECO:0000256" key="7">
    <source>
        <dbReference type="ARBA" id="ARBA00035120"/>
    </source>
</evidence>
<evidence type="ECO:0000256" key="1">
    <source>
        <dbReference type="ARBA" id="ARBA00004651"/>
    </source>
</evidence>
<comment type="function">
    <text evidence="9 10">Fluoride-specific ion channel. Important for reducing fluoride concentration in the cell, thus reducing its toxicity.</text>
</comment>
<feature type="binding site" evidence="10">
    <location>
        <position position="101"/>
    </location>
    <ligand>
        <name>Na(+)</name>
        <dbReference type="ChEBI" id="CHEBI:29101"/>
        <note>structural</note>
    </ligand>
</feature>
<sequence length="160" mass="16551">MSVQDPGRADPALSRVAERRFPPIELLLVGFGGAAGSLARYAAGLIVPGTIGTLVVNVFGAFLLGVLVEAVLRLTMIAPEAPVRVTRLRRWRLLLGTGVLGGFTTYSLLAADIAESLIAGRILEGIGYGVATIVGGGVASMLGIAVARGIVRRGESRVTE</sequence>
<dbReference type="GO" id="GO:0062054">
    <property type="term" value="F:fluoride channel activity"/>
    <property type="evidence" value="ECO:0007669"/>
    <property type="project" value="UniProtKB-UniRule"/>
</dbReference>